<evidence type="ECO:0000313" key="5">
    <source>
        <dbReference type="EMBL" id="RSN75202.1"/>
    </source>
</evidence>
<dbReference type="Pfam" id="PF00005">
    <property type="entry name" value="ABC_tran"/>
    <property type="match status" value="1"/>
</dbReference>
<dbReference type="InterPro" id="IPR027417">
    <property type="entry name" value="P-loop_NTPase"/>
</dbReference>
<dbReference type="EMBL" id="RCOS01000077">
    <property type="protein sequence ID" value="RSN75202.1"/>
    <property type="molecule type" value="Genomic_DNA"/>
</dbReference>
<dbReference type="GO" id="GO:0005524">
    <property type="term" value="F:ATP binding"/>
    <property type="evidence" value="ECO:0007669"/>
    <property type="project" value="UniProtKB-KW"/>
</dbReference>
<dbReference type="SMART" id="SM00382">
    <property type="entry name" value="AAA"/>
    <property type="match status" value="1"/>
</dbReference>
<dbReference type="SUPFAM" id="SSF52540">
    <property type="entry name" value="P-loop containing nucleoside triphosphate hydrolases"/>
    <property type="match status" value="1"/>
</dbReference>
<keyword evidence="3 5" id="KW-0067">ATP-binding</keyword>
<dbReference type="PROSITE" id="PS00211">
    <property type="entry name" value="ABC_TRANSPORTER_1"/>
    <property type="match status" value="1"/>
</dbReference>
<dbReference type="PANTHER" id="PTHR43776">
    <property type="entry name" value="TRANSPORT ATP-BINDING PROTEIN"/>
    <property type="match status" value="1"/>
</dbReference>
<feature type="domain" description="ABC transporter" evidence="4">
    <location>
        <begin position="4"/>
        <end position="254"/>
    </location>
</feature>
<evidence type="ECO:0000256" key="3">
    <source>
        <dbReference type="ARBA" id="ARBA00022840"/>
    </source>
</evidence>
<dbReference type="GO" id="GO:0016887">
    <property type="term" value="F:ATP hydrolysis activity"/>
    <property type="evidence" value="ECO:0007669"/>
    <property type="project" value="InterPro"/>
</dbReference>
<proteinExistence type="predicted"/>
<dbReference type="CDD" id="cd03257">
    <property type="entry name" value="ABC_NikE_OppD_transporters"/>
    <property type="match status" value="1"/>
</dbReference>
<dbReference type="InterPro" id="IPR050319">
    <property type="entry name" value="ABC_transp_ATP-bind"/>
</dbReference>
<dbReference type="GO" id="GO:0015833">
    <property type="term" value="P:peptide transport"/>
    <property type="evidence" value="ECO:0007669"/>
    <property type="project" value="InterPro"/>
</dbReference>
<gene>
    <name evidence="5" type="ORF">D6D85_06690</name>
</gene>
<keyword evidence="2" id="KW-0547">Nucleotide-binding</keyword>
<dbReference type="InterPro" id="IPR013563">
    <property type="entry name" value="Oligopep_ABC_C"/>
</dbReference>
<dbReference type="RefSeq" id="WP_125671250.1">
    <property type="nucleotide sequence ID" value="NZ_RCOS01000077.1"/>
</dbReference>
<keyword evidence="1" id="KW-0813">Transport</keyword>
<dbReference type="InterPro" id="IPR017871">
    <property type="entry name" value="ABC_transporter-like_CS"/>
</dbReference>
<dbReference type="OrthoDB" id="18209at2157"/>
<organism evidence="5 6">
    <name type="scientific">Candidatus Methanodesulfokora washburnensis</name>
    <dbReference type="NCBI Taxonomy" id="2478471"/>
    <lineage>
        <taxon>Archaea</taxon>
        <taxon>Thermoproteota</taxon>
        <taxon>Candidatus Korarchaeia</taxon>
        <taxon>Candidatus Korarchaeia incertae sedis</taxon>
        <taxon>Candidatus Methanodesulfokora</taxon>
    </lineage>
</organism>
<protein>
    <submittedName>
        <fullName evidence="5">ABC transporter ATP-binding protein</fullName>
    </submittedName>
</protein>
<evidence type="ECO:0000256" key="2">
    <source>
        <dbReference type="ARBA" id="ARBA00022741"/>
    </source>
</evidence>
<dbReference type="PROSITE" id="PS50893">
    <property type="entry name" value="ABC_TRANSPORTER_2"/>
    <property type="match status" value="1"/>
</dbReference>
<dbReference type="NCBIfam" id="TIGR01727">
    <property type="entry name" value="oligo_HPY"/>
    <property type="match status" value="1"/>
</dbReference>
<dbReference type="InterPro" id="IPR003593">
    <property type="entry name" value="AAA+_ATPase"/>
</dbReference>
<dbReference type="AlphaFoldDB" id="A0A3R9X4K1"/>
<dbReference type="FunFam" id="3.40.50.300:FF:000016">
    <property type="entry name" value="Oligopeptide ABC transporter ATP-binding component"/>
    <property type="match status" value="1"/>
</dbReference>
<name>A0A3R9X4K1_9CREN</name>
<comment type="caution">
    <text evidence="5">The sequence shown here is derived from an EMBL/GenBank/DDBJ whole genome shotgun (WGS) entry which is preliminary data.</text>
</comment>
<reference evidence="5 6" key="1">
    <citation type="submission" date="2018-10" db="EMBL/GenBank/DDBJ databases">
        <title>Co-occurring genomic capacity for anaerobic methane metabolism and dissimilatory sulfite reduction discovered in the Korarchaeota.</title>
        <authorList>
            <person name="Mckay L.J."/>
            <person name="Dlakic M."/>
            <person name="Fields M.W."/>
            <person name="Delmont T.O."/>
            <person name="Eren A.M."/>
            <person name="Jay Z.J."/>
            <person name="Klingelsmith K.B."/>
            <person name="Rusch D.B."/>
            <person name="Inskeep W.P."/>
        </authorList>
    </citation>
    <scope>NUCLEOTIDE SEQUENCE [LARGE SCALE GENOMIC DNA]</scope>
    <source>
        <strain evidence="5 6">MDKW</strain>
    </source>
</reference>
<evidence type="ECO:0000313" key="6">
    <source>
        <dbReference type="Proteomes" id="UP000277582"/>
    </source>
</evidence>
<accession>A0A3R9X4K1</accession>
<dbReference type="Gene3D" id="3.40.50.300">
    <property type="entry name" value="P-loop containing nucleotide triphosphate hydrolases"/>
    <property type="match status" value="1"/>
</dbReference>
<evidence type="ECO:0000256" key="1">
    <source>
        <dbReference type="ARBA" id="ARBA00022448"/>
    </source>
</evidence>
<keyword evidence="6" id="KW-1185">Reference proteome</keyword>
<dbReference type="GO" id="GO:0055085">
    <property type="term" value="P:transmembrane transport"/>
    <property type="evidence" value="ECO:0007669"/>
    <property type="project" value="UniProtKB-ARBA"/>
</dbReference>
<dbReference type="InterPro" id="IPR003439">
    <property type="entry name" value="ABC_transporter-like_ATP-bd"/>
</dbReference>
<evidence type="ECO:0000259" key="4">
    <source>
        <dbReference type="PROSITE" id="PS50893"/>
    </source>
</evidence>
<dbReference type="Proteomes" id="UP000277582">
    <property type="component" value="Unassembled WGS sequence"/>
</dbReference>
<dbReference type="Pfam" id="PF08352">
    <property type="entry name" value="oligo_HPY"/>
    <property type="match status" value="1"/>
</dbReference>
<sequence length="322" mass="35948">MPLLDVEELVKYFPIKYGLFGKIAGYVRAVDGVSFSIEEESVFSLVGESGSGKSTVARCVLRLLDPTSGRIAFEGKDITSLRGRNLKWYRRNVQAVFQNPFLSLNPRMRVESIVAEPLRVHMGMRSDEAREEVHKLLERVGLSREIGDRHPHELSGGQAQRIAIARAIAPQPKLLVLDEPTSALDVSVQAQILNLLADLKKELKLSYLLISHDLSVVKYISDYVAVIYLGRIVEYAPAEELFNNPAHPYTKALLSSVPEPDPTMRKLKSRMVLPGEPPSPVNPPTGCRLSPRCPYAQDQCKAREPELISIGNGHLVRCWFVK</sequence>